<name>A0ABV5JEJ8_9RHOB</name>
<dbReference type="InterPro" id="IPR051257">
    <property type="entry name" value="Diverse_CBS-Domain"/>
</dbReference>
<evidence type="ECO:0000256" key="1">
    <source>
        <dbReference type="ARBA" id="ARBA00023122"/>
    </source>
</evidence>
<organism evidence="4 5">
    <name type="scientific">Pseudohalocynthiibacter aestuariivivens</name>
    <dbReference type="NCBI Taxonomy" id="1591409"/>
    <lineage>
        <taxon>Bacteria</taxon>
        <taxon>Pseudomonadati</taxon>
        <taxon>Pseudomonadota</taxon>
        <taxon>Alphaproteobacteria</taxon>
        <taxon>Rhodobacterales</taxon>
        <taxon>Paracoccaceae</taxon>
        <taxon>Pseudohalocynthiibacter</taxon>
    </lineage>
</organism>
<keyword evidence="5" id="KW-1185">Reference proteome</keyword>
<evidence type="ECO:0000259" key="3">
    <source>
        <dbReference type="PROSITE" id="PS51371"/>
    </source>
</evidence>
<accession>A0ABV5JEJ8</accession>
<comment type="caution">
    <text evidence="4">The sequence shown here is derived from an EMBL/GenBank/DDBJ whole genome shotgun (WGS) entry which is preliminary data.</text>
</comment>
<feature type="domain" description="CBS" evidence="3">
    <location>
        <begin position="113"/>
        <end position="171"/>
    </location>
</feature>
<sequence length="180" mass="20156">MPIGTAIRYQFGKERSDELTIVNNKTPAVVHNAAVFRWRIVVEISKAMHRNADWVSTETSVADIAKLLKKNDIGAVPVQENDKLVGIITDRDLVLRVTAEGRDPEKTSAKEVMSQNVIYCETHQTVEDAIHLMDQKKIRRLPVLDEKKQVVGMLSVGDISHSVSRELVGELMHAVSDHHS</sequence>
<dbReference type="Gene3D" id="3.10.580.10">
    <property type="entry name" value="CBS-domain"/>
    <property type="match status" value="1"/>
</dbReference>
<dbReference type="CDD" id="cd04622">
    <property type="entry name" value="CBS_pair_HRP1_like"/>
    <property type="match status" value="1"/>
</dbReference>
<dbReference type="SMART" id="SM00116">
    <property type="entry name" value="CBS"/>
    <property type="match status" value="2"/>
</dbReference>
<feature type="domain" description="CBS" evidence="3">
    <location>
        <begin position="48"/>
        <end position="105"/>
    </location>
</feature>
<dbReference type="RefSeq" id="WP_246531689.1">
    <property type="nucleotide sequence ID" value="NZ_JAGFNU010000005.1"/>
</dbReference>
<dbReference type="PANTHER" id="PTHR43080">
    <property type="entry name" value="CBS DOMAIN-CONTAINING PROTEIN CBSX3, MITOCHONDRIAL"/>
    <property type="match status" value="1"/>
</dbReference>
<reference evidence="4 5" key="1">
    <citation type="submission" date="2024-09" db="EMBL/GenBank/DDBJ databases">
        <authorList>
            <person name="Sun Q."/>
            <person name="Mori K."/>
        </authorList>
    </citation>
    <scope>NUCLEOTIDE SEQUENCE [LARGE SCALE GENOMIC DNA]</scope>
    <source>
        <strain evidence="4 5">CECT 8726</strain>
    </source>
</reference>
<keyword evidence="1 2" id="KW-0129">CBS domain</keyword>
<evidence type="ECO:0000313" key="4">
    <source>
        <dbReference type="EMBL" id="MFB9231203.1"/>
    </source>
</evidence>
<gene>
    <name evidence="4" type="ORF">ACFFUT_05315</name>
</gene>
<dbReference type="SUPFAM" id="SSF54631">
    <property type="entry name" value="CBS-domain pair"/>
    <property type="match status" value="1"/>
</dbReference>
<dbReference type="PROSITE" id="PS51371">
    <property type="entry name" value="CBS"/>
    <property type="match status" value="2"/>
</dbReference>
<evidence type="ECO:0000313" key="5">
    <source>
        <dbReference type="Proteomes" id="UP001589683"/>
    </source>
</evidence>
<dbReference type="InterPro" id="IPR046342">
    <property type="entry name" value="CBS_dom_sf"/>
</dbReference>
<evidence type="ECO:0000256" key="2">
    <source>
        <dbReference type="PROSITE-ProRule" id="PRU00703"/>
    </source>
</evidence>
<proteinExistence type="predicted"/>
<dbReference type="Proteomes" id="UP001589683">
    <property type="component" value="Unassembled WGS sequence"/>
</dbReference>
<dbReference type="InterPro" id="IPR000644">
    <property type="entry name" value="CBS_dom"/>
</dbReference>
<dbReference type="PANTHER" id="PTHR43080:SF2">
    <property type="entry name" value="CBS DOMAIN-CONTAINING PROTEIN"/>
    <property type="match status" value="1"/>
</dbReference>
<dbReference type="EMBL" id="JBHMEA010000016">
    <property type="protein sequence ID" value="MFB9231203.1"/>
    <property type="molecule type" value="Genomic_DNA"/>
</dbReference>
<dbReference type="Pfam" id="PF00571">
    <property type="entry name" value="CBS"/>
    <property type="match status" value="2"/>
</dbReference>
<protein>
    <submittedName>
        <fullName evidence="4">CBS domain-containing protein</fullName>
    </submittedName>
</protein>